<dbReference type="EMBL" id="BAABAB010000016">
    <property type="protein sequence ID" value="GAA3620597.1"/>
    <property type="molecule type" value="Genomic_DNA"/>
</dbReference>
<feature type="transmembrane region" description="Helical" evidence="2">
    <location>
        <begin position="95"/>
        <end position="122"/>
    </location>
</feature>
<evidence type="ECO:0000256" key="2">
    <source>
        <dbReference type="SAM" id="Phobius"/>
    </source>
</evidence>
<feature type="transmembrane region" description="Helical" evidence="2">
    <location>
        <begin position="44"/>
        <end position="65"/>
    </location>
</feature>
<name>A0ABP6ZYL6_9ACTN</name>
<keyword evidence="4" id="KW-1185">Reference proteome</keyword>
<accession>A0ABP6ZYL6</accession>
<organism evidence="3 4">
    <name type="scientific">Microlunatus ginsengisoli</name>
    <dbReference type="NCBI Taxonomy" id="363863"/>
    <lineage>
        <taxon>Bacteria</taxon>
        <taxon>Bacillati</taxon>
        <taxon>Actinomycetota</taxon>
        <taxon>Actinomycetes</taxon>
        <taxon>Propionibacteriales</taxon>
        <taxon>Propionibacteriaceae</taxon>
        <taxon>Microlunatus</taxon>
    </lineage>
</organism>
<dbReference type="RefSeq" id="WP_344804646.1">
    <property type="nucleotide sequence ID" value="NZ_BAABAB010000016.1"/>
</dbReference>
<gene>
    <name evidence="3" type="ORF">GCM10022236_23520</name>
</gene>
<comment type="caution">
    <text evidence="3">The sequence shown here is derived from an EMBL/GenBank/DDBJ whole genome shotgun (WGS) entry which is preliminary data.</text>
</comment>
<keyword evidence="2" id="KW-1133">Transmembrane helix</keyword>
<keyword evidence="2" id="KW-0812">Transmembrane</keyword>
<keyword evidence="2" id="KW-0472">Membrane</keyword>
<evidence type="ECO:0000256" key="1">
    <source>
        <dbReference type="SAM" id="MobiDB-lite"/>
    </source>
</evidence>
<sequence>MTTPRSTGRAPGLVVAASVLAVEALGLLGLAVLQLREIDGSSSIAAGVGFAAYGVFLGLVARGLLRRRRWSRGPAVASQLIQLPIAWTLRSGADAWLAAILVVTAVVAVVGVLVASSTAALLPRDANPAPGPDPDSTPDPTGKGGRKRQG</sequence>
<dbReference type="Proteomes" id="UP001501490">
    <property type="component" value="Unassembled WGS sequence"/>
</dbReference>
<reference evidence="4" key="1">
    <citation type="journal article" date="2019" name="Int. J. Syst. Evol. Microbiol.">
        <title>The Global Catalogue of Microorganisms (GCM) 10K type strain sequencing project: providing services to taxonomists for standard genome sequencing and annotation.</title>
        <authorList>
            <consortium name="The Broad Institute Genomics Platform"/>
            <consortium name="The Broad Institute Genome Sequencing Center for Infectious Disease"/>
            <person name="Wu L."/>
            <person name="Ma J."/>
        </authorList>
    </citation>
    <scope>NUCLEOTIDE SEQUENCE [LARGE SCALE GENOMIC DNA]</scope>
    <source>
        <strain evidence="4">JCM 16929</strain>
    </source>
</reference>
<protein>
    <recommendedName>
        <fullName evidence="5">Integral membrane protein</fullName>
    </recommendedName>
</protein>
<evidence type="ECO:0000313" key="4">
    <source>
        <dbReference type="Proteomes" id="UP001501490"/>
    </source>
</evidence>
<evidence type="ECO:0000313" key="3">
    <source>
        <dbReference type="EMBL" id="GAA3620597.1"/>
    </source>
</evidence>
<feature type="region of interest" description="Disordered" evidence="1">
    <location>
        <begin position="123"/>
        <end position="150"/>
    </location>
</feature>
<proteinExistence type="predicted"/>
<feature type="transmembrane region" description="Helical" evidence="2">
    <location>
        <begin position="12"/>
        <end position="32"/>
    </location>
</feature>
<evidence type="ECO:0008006" key="5">
    <source>
        <dbReference type="Google" id="ProtNLM"/>
    </source>
</evidence>